<sequence length="407" mass="46155">MSRFLFVILLPLLFFSCSDVEKKTLSEGMWLTELEITDTEVLPFNFKLIKDNESHYKIEIYNADEVIQVDEIEVKNDSIFIKAPVFEGYLAGTFNKNVITGSFIKESLDRVVPFKAYHNVSYRFKNKGSSNKDVNGIWKTEFLPNTPDSYLGKGIFEQKGDKVTGTFRTTTGDYRYLEGIVDGDSLKLSAFDGAHAFLFTAKVSDSTLNGIFYSGNHSRESFVAKRDDTFELPDANSLTFLKEGYDTLAFSFPNVEGDMVSLQDEAFKNKVVLVQIMGTWCPNCLDETKFYTKYLKSNQNDDLKVVALAFEYAKTKEAAFKSIERLQKRIGVPYPILLAQYGTADKAKAQEKLPMLNHILSYPTTIFIDKNGEVRKIHTGFNGPATGEKHIAFKKEFSEFVTILLNE</sequence>
<dbReference type="GO" id="GO:0016491">
    <property type="term" value="F:oxidoreductase activity"/>
    <property type="evidence" value="ECO:0007669"/>
    <property type="project" value="InterPro"/>
</dbReference>
<dbReference type="InterPro" id="IPR013766">
    <property type="entry name" value="Thioredoxin_domain"/>
</dbReference>
<dbReference type="InterPro" id="IPR036249">
    <property type="entry name" value="Thioredoxin-like_sf"/>
</dbReference>
<dbReference type="EMBL" id="CP058595">
    <property type="protein sequence ID" value="QLG43806.1"/>
    <property type="molecule type" value="Genomic_DNA"/>
</dbReference>
<proteinExistence type="predicted"/>
<dbReference type="PANTHER" id="PTHR42852">
    <property type="entry name" value="THIOL:DISULFIDE INTERCHANGE PROTEIN DSBE"/>
    <property type="match status" value="1"/>
</dbReference>
<dbReference type="RefSeq" id="WP_179240143.1">
    <property type="nucleotide sequence ID" value="NZ_CP058595.1"/>
</dbReference>
<dbReference type="PANTHER" id="PTHR42852:SF13">
    <property type="entry name" value="PROTEIN DIPZ"/>
    <property type="match status" value="1"/>
</dbReference>
<feature type="domain" description="Thioredoxin" evidence="1">
    <location>
        <begin position="241"/>
        <end position="399"/>
    </location>
</feature>
<name>A0A7H9AJK4_9FLAO</name>
<reference evidence="2 3" key="1">
    <citation type="journal article" date="2006" name="Int. J. Syst. Evol. Microbiol.">
        <title>Costertonia aggregata gen. nov., sp. nov., a mesophilic marine bacterium of the family Flavobacteriaceae, isolated from a mature biofilm.</title>
        <authorList>
            <person name="Kwon K.K."/>
            <person name="Lee Y.K."/>
            <person name="Lee H.K."/>
        </authorList>
    </citation>
    <scope>NUCLEOTIDE SEQUENCE [LARGE SCALE GENOMIC DNA]</scope>
    <source>
        <strain evidence="2 3">KCCM 42265</strain>
    </source>
</reference>
<dbReference type="Proteomes" id="UP000509302">
    <property type="component" value="Chromosome"/>
</dbReference>
<dbReference type="Pfam" id="PF08534">
    <property type="entry name" value="Redoxin"/>
    <property type="match status" value="1"/>
</dbReference>
<dbReference type="KEGG" id="cagg:HYG79_00050"/>
<dbReference type="InterPro" id="IPR013740">
    <property type="entry name" value="Redoxin"/>
</dbReference>
<evidence type="ECO:0000313" key="3">
    <source>
        <dbReference type="Proteomes" id="UP000509302"/>
    </source>
</evidence>
<keyword evidence="3" id="KW-1185">Reference proteome</keyword>
<accession>A0A7H9AJK4</accession>
<evidence type="ECO:0000259" key="1">
    <source>
        <dbReference type="PROSITE" id="PS51352"/>
    </source>
</evidence>
<dbReference type="AlphaFoldDB" id="A0A7H9AJK4"/>
<dbReference type="Gene3D" id="3.40.30.10">
    <property type="entry name" value="Glutaredoxin"/>
    <property type="match status" value="1"/>
</dbReference>
<dbReference type="PROSITE" id="PS51257">
    <property type="entry name" value="PROKAR_LIPOPROTEIN"/>
    <property type="match status" value="1"/>
</dbReference>
<dbReference type="PROSITE" id="PS51352">
    <property type="entry name" value="THIOREDOXIN_2"/>
    <property type="match status" value="1"/>
</dbReference>
<dbReference type="CDD" id="cd02966">
    <property type="entry name" value="TlpA_like_family"/>
    <property type="match status" value="1"/>
</dbReference>
<organism evidence="2 3">
    <name type="scientific">Costertonia aggregata</name>
    <dbReference type="NCBI Taxonomy" id="343403"/>
    <lineage>
        <taxon>Bacteria</taxon>
        <taxon>Pseudomonadati</taxon>
        <taxon>Bacteroidota</taxon>
        <taxon>Flavobacteriia</taxon>
        <taxon>Flavobacteriales</taxon>
        <taxon>Flavobacteriaceae</taxon>
        <taxon>Costertonia</taxon>
    </lineage>
</organism>
<dbReference type="InterPro" id="IPR050553">
    <property type="entry name" value="Thioredoxin_ResA/DsbE_sf"/>
</dbReference>
<dbReference type="SUPFAM" id="SSF52833">
    <property type="entry name" value="Thioredoxin-like"/>
    <property type="match status" value="1"/>
</dbReference>
<protein>
    <submittedName>
        <fullName evidence="2">TlpA family protein disulfide reductase</fullName>
    </submittedName>
</protein>
<gene>
    <name evidence="2" type="ORF">HYG79_00050</name>
</gene>
<evidence type="ECO:0000313" key="2">
    <source>
        <dbReference type="EMBL" id="QLG43806.1"/>
    </source>
</evidence>